<protein>
    <recommendedName>
        <fullName evidence="11">DUF1640-domain-containing protein</fullName>
    </recommendedName>
</protein>
<accession>A0A1X0QZK0</accession>
<evidence type="ECO:0008006" key="11">
    <source>
        <dbReference type="Google" id="ProtNLM"/>
    </source>
</evidence>
<evidence type="ECO:0000256" key="1">
    <source>
        <dbReference type="ARBA" id="ARBA00004173"/>
    </source>
</evidence>
<keyword evidence="3 9" id="KW-0812">Transmembrane</keyword>
<evidence type="ECO:0000256" key="5">
    <source>
        <dbReference type="ARBA" id="ARBA00023054"/>
    </source>
</evidence>
<keyword evidence="4 9" id="KW-1133">Transmembrane helix</keyword>
<comment type="subcellular location">
    <subcellularLocation>
        <location evidence="2">Membrane</location>
    </subcellularLocation>
    <subcellularLocation>
        <location evidence="1">Mitochondrion</location>
    </subcellularLocation>
</comment>
<dbReference type="InterPro" id="IPR024461">
    <property type="entry name" value="CCDC90-like"/>
</dbReference>
<evidence type="ECO:0000256" key="2">
    <source>
        <dbReference type="ARBA" id="ARBA00004370"/>
    </source>
</evidence>
<evidence type="ECO:0000313" key="10">
    <source>
        <dbReference type="EMBL" id="ORE05128.1"/>
    </source>
</evidence>
<evidence type="ECO:0000256" key="6">
    <source>
        <dbReference type="ARBA" id="ARBA00023128"/>
    </source>
</evidence>
<dbReference type="Pfam" id="PF07798">
    <property type="entry name" value="CCDC90-like"/>
    <property type="match status" value="1"/>
</dbReference>
<evidence type="ECO:0000256" key="7">
    <source>
        <dbReference type="ARBA" id="ARBA00023136"/>
    </source>
</evidence>
<sequence length="247" mass="28508">MLRQRLVLFHTRRHTSTYKQAIVLANNQIQHHFDTYNTVLHLEKQGLTRPQAVALMKGIKFKLRESVALTEQSLLPQSTFDNDLYLIKAGLSELKTEIQMMKQQDVQALRTDSDLLKREVETLAQRLNENVELMKNDITLELNNKKNEVRMEQQEIDIKIQELNNKLTIKLSEVKMGLESVRLETIWKGLAGVGAAGLTIGALAYLLSNYTLKREQEARERKLKKKKQMQEEARNAGFIDMEVVYSA</sequence>
<dbReference type="EMBL" id="KV921952">
    <property type="protein sequence ID" value="ORE05128.1"/>
    <property type="molecule type" value="Genomic_DNA"/>
</dbReference>
<feature type="coiled-coil region" evidence="8">
    <location>
        <begin position="106"/>
        <end position="166"/>
    </location>
</feature>
<evidence type="ECO:0000256" key="8">
    <source>
        <dbReference type="SAM" id="Coils"/>
    </source>
</evidence>
<dbReference type="OrthoDB" id="1552at2759"/>
<evidence type="ECO:0000256" key="9">
    <source>
        <dbReference type="SAM" id="Phobius"/>
    </source>
</evidence>
<dbReference type="GO" id="GO:0005739">
    <property type="term" value="C:mitochondrion"/>
    <property type="evidence" value="ECO:0007669"/>
    <property type="project" value="UniProtKB-SubCell"/>
</dbReference>
<reference evidence="10" key="1">
    <citation type="journal article" date="2016" name="Proc. Natl. Acad. Sci. U.S.A.">
        <title>Lipid metabolic changes in an early divergent fungus govern the establishment of a mutualistic symbiosis with endobacteria.</title>
        <authorList>
            <person name="Lastovetsky O.A."/>
            <person name="Gaspar M.L."/>
            <person name="Mondo S.J."/>
            <person name="LaButti K.M."/>
            <person name="Sandor L."/>
            <person name="Grigoriev I.V."/>
            <person name="Henry S.A."/>
            <person name="Pawlowska T.E."/>
        </authorList>
    </citation>
    <scope>NUCLEOTIDE SEQUENCE [LARGE SCALE GENOMIC DNA]</scope>
    <source>
        <strain evidence="10">ATCC 52814</strain>
    </source>
</reference>
<evidence type="ECO:0000256" key="4">
    <source>
        <dbReference type="ARBA" id="ARBA00022989"/>
    </source>
</evidence>
<keyword evidence="7 9" id="KW-0472">Membrane</keyword>
<feature type="transmembrane region" description="Helical" evidence="9">
    <location>
        <begin position="190"/>
        <end position="212"/>
    </location>
</feature>
<dbReference type="PANTHER" id="PTHR14360:SF12">
    <property type="entry name" value="MOZ PROTEIN REPRESENTS A CHROMATIN-ASSOCIATED ACETYLTRANSFERASE"/>
    <property type="match status" value="1"/>
</dbReference>
<proteinExistence type="predicted"/>
<dbReference type="GO" id="GO:0016020">
    <property type="term" value="C:membrane"/>
    <property type="evidence" value="ECO:0007669"/>
    <property type="project" value="UniProtKB-SubCell"/>
</dbReference>
<dbReference type="Gene3D" id="1.20.5.340">
    <property type="match status" value="1"/>
</dbReference>
<evidence type="ECO:0000256" key="3">
    <source>
        <dbReference type="ARBA" id="ARBA00022692"/>
    </source>
</evidence>
<dbReference type="VEuPathDB" id="FungiDB:BCV72DRAFT_3769"/>
<keyword evidence="5 8" id="KW-0175">Coiled coil</keyword>
<dbReference type="Proteomes" id="UP000242414">
    <property type="component" value="Unassembled WGS sequence"/>
</dbReference>
<name>A0A1X0QZK0_RHIZD</name>
<dbReference type="PANTHER" id="PTHR14360">
    <property type="entry name" value="PROTEIN FMP32, MITOCHONDRIAL"/>
    <property type="match status" value="1"/>
</dbReference>
<keyword evidence="6" id="KW-0496">Mitochondrion</keyword>
<organism evidence="10">
    <name type="scientific">Rhizopus microsporus var. microsporus</name>
    <dbReference type="NCBI Taxonomy" id="86635"/>
    <lineage>
        <taxon>Eukaryota</taxon>
        <taxon>Fungi</taxon>
        <taxon>Fungi incertae sedis</taxon>
        <taxon>Mucoromycota</taxon>
        <taxon>Mucoromycotina</taxon>
        <taxon>Mucoromycetes</taxon>
        <taxon>Mucorales</taxon>
        <taxon>Mucorineae</taxon>
        <taxon>Rhizopodaceae</taxon>
        <taxon>Rhizopus</taxon>
    </lineage>
</organism>
<dbReference type="AlphaFoldDB" id="A0A1X0QZK0"/>
<gene>
    <name evidence="10" type="ORF">BCV72DRAFT_3769</name>
</gene>